<feature type="domain" description="DUF4046" evidence="1">
    <location>
        <begin position="6"/>
        <end position="91"/>
    </location>
</feature>
<organism evidence="2 3">
    <name type="scientific">Priestia endophytica DSM 13796</name>
    <dbReference type="NCBI Taxonomy" id="1121089"/>
    <lineage>
        <taxon>Bacteria</taxon>
        <taxon>Bacillati</taxon>
        <taxon>Bacillota</taxon>
        <taxon>Bacilli</taxon>
        <taxon>Bacillales</taxon>
        <taxon>Bacillaceae</taxon>
        <taxon>Priestia</taxon>
    </lineage>
</organism>
<reference evidence="2 3" key="1">
    <citation type="submission" date="2016-10" db="EMBL/GenBank/DDBJ databases">
        <authorList>
            <person name="Varghese N."/>
            <person name="Submissions S."/>
        </authorList>
    </citation>
    <scope>NUCLEOTIDE SEQUENCE [LARGE SCALE GENOMIC DNA]</scope>
    <source>
        <strain evidence="2 3">DSM 13796</strain>
    </source>
</reference>
<dbReference type="Proteomes" id="UP000182762">
    <property type="component" value="Unassembled WGS sequence"/>
</dbReference>
<accession>A0A1I5Z510</accession>
<keyword evidence="3" id="KW-1185">Reference proteome</keyword>
<name>A0A1I5Z510_9BACI</name>
<gene>
    <name evidence="2" type="ORF">SAMN02745910_01846</name>
</gene>
<feature type="domain" description="DUF4046" evidence="1">
    <location>
        <begin position="95"/>
        <end position="169"/>
    </location>
</feature>
<protein>
    <recommendedName>
        <fullName evidence="1">DUF4046 domain-containing protein</fullName>
    </recommendedName>
</protein>
<evidence type="ECO:0000313" key="2">
    <source>
        <dbReference type="EMBL" id="SFQ51576.1"/>
    </source>
</evidence>
<evidence type="ECO:0000259" key="1">
    <source>
        <dbReference type="Pfam" id="PF13255"/>
    </source>
</evidence>
<dbReference type="EMBL" id="FOXX01000003">
    <property type="protein sequence ID" value="SFQ51576.1"/>
    <property type="molecule type" value="Genomic_DNA"/>
</dbReference>
<dbReference type="InterPro" id="IPR025119">
    <property type="entry name" value="DUF4046"/>
</dbReference>
<dbReference type="Pfam" id="PF13255">
    <property type="entry name" value="DUF4046"/>
    <property type="match status" value="2"/>
</dbReference>
<proteinExistence type="predicted"/>
<dbReference type="RefSeq" id="WP_061804973.1">
    <property type="nucleotide sequence ID" value="NZ_FOXX01000003.1"/>
</dbReference>
<evidence type="ECO:0000313" key="3">
    <source>
        <dbReference type="Proteomes" id="UP000182762"/>
    </source>
</evidence>
<dbReference type="GeneID" id="93710533"/>
<sequence>MSREWVVEIYQDVLNGKVKRFPNKFFSGEEGKKYVRYMTCYLLEDRLSIPIHEIPIRVQANILWSHRLKPPAMIYGWNYYDVIENAYPGRFKPWEFQQVPHKYWHGKEGKNRAIEAVKHVIENELNIPIEEIPLHVNLHFFKKYHLYGVFDIFEQSPFQVIQAVYPGVFKPWQFANVPLNCWKDRVSIQETMDYFLFQQLRFSSYEEALVKIRKQHFFDFQLTGLLQRVFDSRMQKVREWIKISMKRGQKSIEEKGSSGSKIMQ</sequence>
<comment type="caution">
    <text evidence="2">The sequence shown here is derived from an EMBL/GenBank/DDBJ whole genome shotgun (WGS) entry which is preliminary data.</text>
</comment>